<feature type="region of interest" description="Disordered" evidence="1">
    <location>
        <begin position="1"/>
        <end position="21"/>
    </location>
</feature>
<dbReference type="eggNOG" id="ENOG502SX1S">
    <property type="taxonomic scope" value="Eukaryota"/>
</dbReference>
<dbReference type="HOGENOM" id="CLU_1057799_0_0_1"/>
<reference evidence="3" key="1">
    <citation type="journal article" date="2014" name="BMC Genomics">
        <title>Genome characteristics reveal the impact of lichenization on lichen-forming fungus Endocarpon pusillum Hedwig (Verrucariales, Ascomycota).</title>
        <authorList>
            <person name="Wang Y.-Y."/>
            <person name="Liu B."/>
            <person name="Zhang X.-Y."/>
            <person name="Zhou Q.-M."/>
            <person name="Zhang T."/>
            <person name="Li H."/>
            <person name="Yu Y.-F."/>
            <person name="Zhang X.-L."/>
            <person name="Hao X.-Y."/>
            <person name="Wang M."/>
            <person name="Wang L."/>
            <person name="Wei J.-C."/>
        </authorList>
    </citation>
    <scope>NUCLEOTIDE SEQUENCE [LARGE SCALE GENOMIC DNA]</scope>
    <source>
        <strain evidence="3">Z07020 / HMAS-L-300199</strain>
    </source>
</reference>
<keyword evidence="3" id="KW-1185">Reference proteome</keyword>
<gene>
    <name evidence="2" type="ORF">EPUS_01144</name>
</gene>
<accession>U1FWH1</accession>
<dbReference type="RefSeq" id="XP_007805247.1">
    <property type="nucleotide sequence ID" value="XM_007807056.1"/>
</dbReference>
<dbReference type="AlphaFoldDB" id="U1FWH1"/>
<organism evidence="2 3">
    <name type="scientific">Endocarpon pusillum (strain Z07020 / HMAS-L-300199)</name>
    <name type="common">Lichen-forming fungus</name>
    <dbReference type="NCBI Taxonomy" id="1263415"/>
    <lineage>
        <taxon>Eukaryota</taxon>
        <taxon>Fungi</taxon>
        <taxon>Dikarya</taxon>
        <taxon>Ascomycota</taxon>
        <taxon>Pezizomycotina</taxon>
        <taxon>Eurotiomycetes</taxon>
        <taxon>Chaetothyriomycetidae</taxon>
        <taxon>Verrucariales</taxon>
        <taxon>Verrucariaceae</taxon>
        <taxon>Endocarpon</taxon>
    </lineage>
</organism>
<sequence length="263" mass="27760">MSRRYRYMTRDGHPPNQAVPPGVPHRGAGPQFIPVFTQPASGYPQPIYVAPPPGAPPPPAGFCWLPTPAPAPGPTYAPPPPPYQPCAGGPPVYGGYPPTEPAAIPGPIHGAAQPAPGVAGGTGGTLPPGARVRGEIPVFPNRNSGYIFSKKQCCFNIIEGRTKPWKEPGCEIKFTTARADCRMGIKEFIEQVGAPARAPARASEEEVGICEVIETGDGTWQKGSQFSLGDMVARLEQSLADVGWDELRGEAGMGKPVWLVLLP</sequence>
<dbReference type="EMBL" id="KE721469">
    <property type="protein sequence ID" value="ERF69187.1"/>
    <property type="molecule type" value="Genomic_DNA"/>
</dbReference>
<dbReference type="OrthoDB" id="10057496at2759"/>
<proteinExistence type="predicted"/>
<dbReference type="OMA" id="FQWRSYR"/>
<dbReference type="Proteomes" id="UP000019373">
    <property type="component" value="Unassembled WGS sequence"/>
</dbReference>
<evidence type="ECO:0000313" key="2">
    <source>
        <dbReference type="EMBL" id="ERF69187.1"/>
    </source>
</evidence>
<protein>
    <submittedName>
        <fullName evidence="2">Uncharacterized protein</fullName>
    </submittedName>
</protein>
<name>U1FWH1_ENDPU</name>
<evidence type="ECO:0000256" key="1">
    <source>
        <dbReference type="SAM" id="MobiDB-lite"/>
    </source>
</evidence>
<evidence type="ECO:0000313" key="3">
    <source>
        <dbReference type="Proteomes" id="UP000019373"/>
    </source>
</evidence>
<dbReference type="GeneID" id="19236202"/>